<proteinExistence type="predicted"/>
<keyword evidence="1" id="KW-0812">Transmembrane</keyword>
<evidence type="ECO:0000313" key="3">
    <source>
        <dbReference type="Proteomes" id="UP000014974"/>
    </source>
</evidence>
<dbReference type="EMBL" id="ATNM01000105">
    <property type="protein sequence ID" value="EPR68365.1"/>
    <property type="molecule type" value="Genomic_DNA"/>
</dbReference>
<organism evidence="2 3">
    <name type="scientific">Cyclobacterium qasimii M12-11B</name>
    <dbReference type="NCBI Taxonomy" id="641524"/>
    <lineage>
        <taxon>Bacteria</taxon>
        <taxon>Pseudomonadati</taxon>
        <taxon>Bacteroidota</taxon>
        <taxon>Cytophagia</taxon>
        <taxon>Cytophagales</taxon>
        <taxon>Cyclobacteriaceae</taxon>
        <taxon>Cyclobacterium</taxon>
    </lineage>
</organism>
<comment type="caution">
    <text evidence="2">The sequence shown here is derived from an EMBL/GenBank/DDBJ whole genome shotgun (WGS) entry which is preliminary data.</text>
</comment>
<reference evidence="2 3" key="1">
    <citation type="journal article" date="2013" name="Genome Announc.">
        <title>Draft Genome Sequence of Cyclobacterium qasimii Strain M12-11BT, Isolated from Arctic Marine Sediment.</title>
        <authorList>
            <person name="Shivaji S."/>
            <person name="Ara S."/>
            <person name="Singh A."/>
            <person name="Kumar Pinnaka A."/>
        </authorList>
    </citation>
    <scope>NUCLEOTIDE SEQUENCE [LARGE SCALE GENOMIC DNA]</scope>
    <source>
        <strain evidence="2 3">M12-11B</strain>
    </source>
</reference>
<dbReference type="OrthoDB" id="1435846at2"/>
<evidence type="ECO:0000313" key="2">
    <source>
        <dbReference type="EMBL" id="EPR68365.1"/>
    </source>
</evidence>
<feature type="transmembrane region" description="Helical" evidence="1">
    <location>
        <begin position="12"/>
        <end position="31"/>
    </location>
</feature>
<feature type="transmembrane region" description="Helical" evidence="1">
    <location>
        <begin position="43"/>
        <end position="64"/>
    </location>
</feature>
<dbReference type="Proteomes" id="UP000014974">
    <property type="component" value="Unassembled WGS sequence"/>
</dbReference>
<keyword evidence="1" id="KW-0472">Membrane</keyword>
<keyword evidence="1" id="KW-1133">Transmembrane helix</keyword>
<sequence>MKKALRGSSFLFYFLTIIVFFILGGLFSKYMGVGKNQGLAGGAIVLGNALMYAIGALIIAIILAGRLKQNHRL</sequence>
<name>S7VDP2_9BACT</name>
<protein>
    <submittedName>
        <fullName evidence="2">Uncharacterized protein</fullName>
    </submittedName>
</protein>
<evidence type="ECO:0000256" key="1">
    <source>
        <dbReference type="SAM" id="Phobius"/>
    </source>
</evidence>
<accession>S7VDP2</accession>
<dbReference type="AlphaFoldDB" id="S7VDP2"/>
<dbReference type="RefSeq" id="WP_020892902.1">
    <property type="nucleotide sequence ID" value="NZ_ATNM01000105.1"/>
</dbReference>
<gene>
    <name evidence="2" type="ORF">ADICYQ_2657</name>
</gene>